<keyword evidence="3" id="KW-1185">Reference proteome</keyword>
<dbReference type="EMBL" id="JANAVB010033012">
    <property type="protein sequence ID" value="KAJ6809728.1"/>
    <property type="molecule type" value="Genomic_DNA"/>
</dbReference>
<gene>
    <name evidence="2" type="ORF">M6B38_162875</name>
</gene>
<evidence type="ECO:0000256" key="1">
    <source>
        <dbReference type="SAM" id="MobiDB-lite"/>
    </source>
</evidence>
<dbReference type="AlphaFoldDB" id="A0AAX6F0P4"/>
<accession>A0AAX6F0P4</accession>
<organism evidence="2 3">
    <name type="scientific">Iris pallida</name>
    <name type="common">Sweet iris</name>
    <dbReference type="NCBI Taxonomy" id="29817"/>
    <lineage>
        <taxon>Eukaryota</taxon>
        <taxon>Viridiplantae</taxon>
        <taxon>Streptophyta</taxon>
        <taxon>Embryophyta</taxon>
        <taxon>Tracheophyta</taxon>
        <taxon>Spermatophyta</taxon>
        <taxon>Magnoliopsida</taxon>
        <taxon>Liliopsida</taxon>
        <taxon>Asparagales</taxon>
        <taxon>Iridaceae</taxon>
        <taxon>Iridoideae</taxon>
        <taxon>Irideae</taxon>
        <taxon>Iris</taxon>
    </lineage>
</organism>
<dbReference type="Proteomes" id="UP001140949">
    <property type="component" value="Unassembled WGS sequence"/>
</dbReference>
<evidence type="ECO:0000313" key="2">
    <source>
        <dbReference type="EMBL" id="KAJ6809728.1"/>
    </source>
</evidence>
<protein>
    <submittedName>
        <fullName evidence="2">Uncharacterized protein</fullName>
    </submittedName>
</protein>
<proteinExistence type="predicted"/>
<sequence>MARGGEEAQGRAIDRLLGEGGGDSSTASCSRGSESDGAAVPPTGWRDTWQRQLGLGFVDRDVSLSSVGDTDTWV</sequence>
<name>A0AAX6F0P4_IRIPA</name>
<comment type="caution">
    <text evidence="2">The sequence shown here is derived from an EMBL/GenBank/DDBJ whole genome shotgun (WGS) entry which is preliminary data.</text>
</comment>
<reference evidence="2" key="2">
    <citation type="submission" date="2023-04" db="EMBL/GenBank/DDBJ databases">
        <authorList>
            <person name="Bruccoleri R.E."/>
            <person name="Oakeley E.J."/>
            <person name="Faust A.-M."/>
            <person name="Dessus-Babus S."/>
            <person name="Altorfer M."/>
            <person name="Burckhardt D."/>
            <person name="Oertli M."/>
            <person name="Naumann U."/>
            <person name="Petersen F."/>
            <person name="Wong J."/>
        </authorList>
    </citation>
    <scope>NUCLEOTIDE SEQUENCE</scope>
    <source>
        <strain evidence="2">GSM-AAB239-AS_SAM_17_03QT</strain>
        <tissue evidence="2">Leaf</tissue>
    </source>
</reference>
<feature type="compositionally biased region" description="Basic and acidic residues" evidence="1">
    <location>
        <begin position="1"/>
        <end position="17"/>
    </location>
</feature>
<feature type="region of interest" description="Disordered" evidence="1">
    <location>
        <begin position="1"/>
        <end position="45"/>
    </location>
</feature>
<evidence type="ECO:0000313" key="3">
    <source>
        <dbReference type="Proteomes" id="UP001140949"/>
    </source>
</evidence>
<reference evidence="2" key="1">
    <citation type="journal article" date="2023" name="GigaByte">
        <title>Genome assembly of the bearded iris, Iris pallida Lam.</title>
        <authorList>
            <person name="Bruccoleri R.E."/>
            <person name="Oakeley E.J."/>
            <person name="Faust A.M.E."/>
            <person name="Altorfer M."/>
            <person name="Dessus-Babus S."/>
            <person name="Burckhardt D."/>
            <person name="Oertli M."/>
            <person name="Naumann U."/>
            <person name="Petersen F."/>
            <person name="Wong J."/>
        </authorList>
    </citation>
    <scope>NUCLEOTIDE SEQUENCE</scope>
    <source>
        <strain evidence="2">GSM-AAB239-AS_SAM_17_03QT</strain>
    </source>
</reference>